<evidence type="ECO:0000259" key="3">
    <source>
        <dbReference type="PROSITE" id="PS50075"/>
    </source>
</evidence>
<feature type="domain" description="Carrier" evidence="3">
    <location>
        <begin position="1"/>
        <end position="73"/>
    </location>
</feature>
<keyword evidence="2" id="KW-0597">Phosphoprotein</keyword>
<dbReference type="PROSITE" id="PS00012">
    <property type="entry name" value="PHOSPHOPANTETHEINE"/>
    <property type="match status" value="1"/>
</dbReference>
<dbReference type="RefSeq" id="WP_068468971.1">
    <property type="nucleotide sequence ID" value="NZ_BJNW01000011.1"/>
</dbReference>
<organism evidence="4 5">
    <name type="scientific">Kocuria varians</name>
    <name type="common">Micrococcus varians</name>
    <dbReference type="NCBI Taxonomy" id="1272"/>
    <lineage>
        <taxon>Bacteria</taxon>
        <taxon>Bacillati</taxon>
        <taxon>Actinomycetota</taxon>
        <taxon>Actinomycetes</taxon>
        <taxon>Micrococcales</taxon>
        <taxon>Micrococcaceae</taxon>
        <taxon>Kocuria</taxon>
    </lineage>
</organism>
<dbReference type="AlphaFoldDB" id="A0A4Y4D258"/>
<dbReference type="PROSITE" id="PS50075">
    <property type="entry name" value="CARRIER"/>
    <property type="match status" value="1"/>
</dbReference>
<dbReference type="Proteomes" id="UP000315730">
    <property type="component" value="Unassembled WGS sequence"/>
</dbReference>
<keyword evidence="1" id="KW-0596">Phosphopantetheine</keyword>
<evidence type="ECO:0000313" key="4">
    <source>
        <dbReference type="EMBL" id="GEC99278.1"/>
    </source>
</evidence>
<dbReference type="EMBL" id="BJNW01000011">
    <property type="protein sequence ID" value="GEC99278.1"/>
    <property type="molecule type" value="Genomic_DNA"/>
</dbReference>
<dbReference type="Gene3D" id="1.10.1200.10">
    <property type="entry name" value="ACP-like"/>
    <property type="match status" value="1"/>
</dbReference>
<dbReference type="InterPro" id="IPR009081">
    <property type="entry name" value="PP-bd_ACP"/>
</dbReference>
<dbReference type="InterPro" id="IPR036736">
    <property type="entry name" value="ACP-like_sf"/>
</dbReference>
<dbReference type="InterPro" id="IPR006162">
    <property type="entry name" value="Ppantetheine_attach_site"/>
</dbReference>
<evidence type="ECO:0000256" key="1">
    <source>
        <dbReference type="ARBA" id="ARBA00022450"/>
    </source>
</evidence>
<accession>A0A4Y4D258</accession>
<sequence length="73" mass="7706">MTEIIGELRGEVATALGTTPDQVDTGADLTDLGLDSVRLMGVVEGIIARGYDVDYVDLAEDPRLDAWGALLEG</sequence>
<comment type="caution">
    <text evidence="4">The sequence shown here is derived from an EMBL/GenBank/DDBJ whole genome shotgun (WGS) entry which is preliminary data.</text>
</comment>
<gene>
    <name evidence="4" type="ORF">KVA01_14330</name>
</gene>
<keyword evidence="5" id="KW-1185">Reference proteome</keyword>
<dbReference type="Pfam" id="PF00550">
    <property type="entry name" value="PP-binding"/>
    <property type="match status" value="1"/>
</dbReference>
<dbReference type="OrthoDB" id="2455700at2"/>
<name>A0A4Y4D258_KOCVA</name>
<dbReference type="SUPFAM" id="SSF47336">
    <property type="entry name" value="ACP-like"/>
    <property type="match status" value="1"/>
</dbReference>
<proteinExistence type="predicted"/>
<evidence type="ECO:0000256" key="2">
    <source>
        <dbReference type="ARBA" id="ARBA00022553"/>
    </source>
</evidence>
<reference evidence="4 5" key="1">
    <citation type="submission" date="2019-06" db="EMBL/GenBank/DDBJ databases">
        <title>Whole genome shotgun sequence of Kocuria varians NBRC 15358.</title>
        <authorList>
            <person name="Hosoyama A."/>
            <person name="Uohara A."/>
            <person name="Ohji S."/>
            <person name="Ichikawa N."/>
        </authorList>
    </citation>
    <scope>NUCLEOTIDE SEQUENCE [LARGE SCALE GENOMIC DNA]</scope>
    <source>
        <strain evidence="4 5">NBRC 15358</strain>
    </source>
</reference>
<dbReference type="STRING" id="1272.GCA_900014985_01295"/>
<protein>
    <recommendedName>
        <fullName evidence="3">Carrier domain-containing protein</fullName>
    </recommendedName>
</protein>
<evidence type="ECO:0000313" key="5">
    <source>
        <dbReference type="Proteomes" id="UP000315730"/>
    </source>
</evidence>